<dbReference type="OrthoDB" id="2418344at2"/>
<protein>
    <submittedName>
        <fullName evidence="2">Uncharacterized protein</fullName>
    </submittedName>
</protein>
<sequence>MFKVSKGLNIILIIVALGAIYYFSQDFLSASWNIPLIILLLVLGAASVISIIKKEEPED</sequence>
<dbReference type="STRING" id="1461582.BN1048_02201"/>
<dbReference type="AlphaFoldDB" id="A0A078MC44"/>
<keyword evidence="1" id="KW-0472">Membrane</keyword>
<gene>
    <name evidence="2" type="ORF">BN1048_02201</name>
</gene>
<evidence type="ECO:0000256" key="1">
    <source>
        <dbReference type="SAM" id="Phobius"/>
    </source>
</evidence>
<accession>A0A078MC44</accession>
<keyword evidence="3" id="KW-1185">Reference proteome</keyword>
<keyword evidence="1" id="KW-1133">Transmembrane helix</keyword>
<name>A0A078MC44_9STAP</name>
<feature type="transmembrane region" description="Helical" evidence="1">
    <location>
        <begin position="30"/>
        <end position="52"/>
    </location>
</feature>
<feature type="transmembrane region" description="Helical" evidence="1">
    <location>
        <begin position="7"/>
        <end position="24"/>
    </location>
</feature>
<dbReference type="HOGENOM" id="CLU_2954346_0_0_9"/>
<keyword evidence="1" id="KW-0812">Transmembrane</keyword>
<reference evidence="2 3" key="1">
    <citation type="submission" date="2014-07" db="EMBL/GenBank/DDBJ databases">
        <authorList>
            <person name="Urmite Genomes Urmite Genomes"/>
        </authorList>
    </citation>
    <scope>NUCLEOTIDE SEQUENCE [LARGE SCALE GENOMIC DNA]</scope>
    <source>
        <strain evidence="2 3">13MG44_air</strain>
    </source>
</reference>
<evidence type="ECO:0000313" key="3">
    <source>
        <dbReference type="Proteomes" id="UP000044136"/>
    </source>
</evidence>
<dbReference type="Proteomes" id="UP000044136">
    <property type="component" value="Unassembled WGS sequence"/>
</dbReference>
<dbReference type="RefSeq" id="WP_035811210.1">
    <property type="nucleotide sequence ID" value="NZ_CCSE01000001.1"/>
</dbReference>
<evidence type="ECO:0000313" key="2">
    <source>
        <dbReference type="EMBL" id="CEA03764.1"/>
    </source>
</evidence>
<proteinExistence type="predicted"/>
<dbReference type="EMBL" id="CCSE01000001">
    <property type="protein sequence ID" value="CEA03764.1"/>
    <property type="molecule type" value="Genomic_DNA"/>
</dbReference>
<organism evidence="2 3">
    <name type="scientific">Jeotgalicoccus saudimassiliensis</name>
    <dbReference type="NCBI Taxonomy" id="1461582"/>
    <lineage>
        <taxon>Bacteria</taxon>
        <taxon>Bacillati</taxon>
        <taxon>Bacillota</taxon>
        <taxon>Bacilli</taxon>
        <taxon>Bacillales</taxon>
        <taxon>Staphylococcaceae</taxon>
        <taxon>Jeotgalicoccus</taxon>
    </lineage>
</organism>